<dbReference type="eggNOG" id="COG0589">
    <property type="taxonomic scope" value="Bacteria"/>
</dbReference>
<dbReference type="RefSeq" id="WP_012876976.1">
    <property type="nucleotide sequence ID" value="NC_013530.1"/>
</dbReference>
<proteinExistence type="inferred from homology"/>
<dbReference type="AlphaFoldDB" id="D1BUJ0"/>
<evidence type="ECO:0000259" key="2">
    <source>
        <dbReference type="Pfam" id="PF00582"/>
    </source>
</evidence>
<dbReference type="InterPro" id="IPR014729">
    <property type="entry name" value="Rossmann-like_a/b/a_fold"/>
</dbReference>
<comment type="similarity">
    <text evidence="1">Belongs to the universal stress protein A family.</text>
</comment>
<dbReference type="PANTHER" id="PTHR46268:SF6">
    <property type="entry name" value="UNIVERSAL STRESS PROTEIN UP12"/>
    <property type="match status" value="1"/>
</dbReference>
<dbReference type="EMBL" id="CP001821">
    <property type="protein sequence ID" value="ACZ29231.1"/>
    <property type="molecule type" value="Genomic_DNA"/>
</dbReference>
<dbReference type="InterPro" id="IPR006015">
    <property type="entry name" value="Universal_stress_UspA"/>
</dbReference>
<evidence type="ECO:0000313" key="3">
    <source>
        <dbReference type="EMBL" id="ACZ29231.1"/>
    </source>
</evidence>
<evidence type="ECO:0000313" key="4">
    <source>
        <dbReference type="Proteomes" id="UP000002255"/>
    </source>
</evidence>
<protein>
    <submittedName>
        <fullName evidence="3">UspA domain protein</fullName>
    </submittedName>
</protein>
<evidence type="ECO:0000256" key="1">
    <source>
        <dbReference type="ARBA" id="ARBA00008791"/>
    </source>
</evidence>
<dbReference type="PRINTS" id="PR01438">
    <property type="entry name" value="UNVRSLSTRESS"/>
</dbReference>
<gene>
    <name evidence="3" type="ordered locus">Xcel_0192</name>
</gene>
<dbReference type="OrthoDB" id="6174426at2"/>
<feature type="domain" description="UspA" evidence="2">
    <location>
        <begin position="8"/>
        <end position="142"/>
    </location>
</feature>
<dbReference type="InterPro" id="IPR006016">
    <property type="entry name" value="UspA"/>
</dbReference>
<reference evidence="4" key="1">
    <citation type="submission" date="2009-11" db="EMBL/GenBank/DDBJ databases">
        <title>The complete chromosome of Xylanimonas cellulosilytica DSM 15894.</title>
        <authorList>
            <consortium name="US DOE Joint Genome Institute (JGI-PGF)"/>
            <person name="Lucas S."/>
            <person name="Copeland A."/>
            <person name="Lapidus A."/>
            <person name="Glavina del Rio T."/>
            <person name="Dalin E."/>
            <person name="Tice H."/>
            <person name="Bruce D."/>
            <person name="Goodwin L."/>
            <person name="Pitluck S."/>
            <person name="Kyrpides N."/>
            <person name="Mavromatis K."/>
            <person name="Ivanova N."/>
            <person name="Mikhailova N."/>
            <person name="Foster B."/>
            <person name="Clum A."/>
            <person name="Brettin T."/>
            <person name="Detter J.C."/>
            <person name="Han C."/>
            <person name="Larimer F."/>
            <person name="Land M."/>
            <person name="Hauser L."/>
            <person name="Markowitz V."/>
            <person name="Cheng J.F."/>
            <person name="Hugenholtz P."/>
            <person name="Woyke T."/>
            <person name="Wu D."/>
            <person name="Gehrich-Schroeter G."/>
            <person name="Schneider S."/>
            <person name="Pukall S.R."/>
            <person name="Klenk H.P."/>
            <person name="Eisen J.A."/>
        </authorList>
    </citation>
    <scope>NUCLEOTIDE SEQUENCE [LARGE SCALE GENOMIC DNA]</scope>
    <source>
        <strain evidence="4">DSM 15894 / CECT 5975 / LMG 20990 / XIL07</strain>
    </source>
</reference>
<dbReference type="PANTHER" id="PTHR46268">
    <property type="entry name" value="STRESS RESPONSE PROTEIN NHAX"/>
    <property type="match status" value="1"/>
</dbReference>
<feature type="domain" description="UspA" evidence="2">
    <location>
        <begin position="151"/>
        <end position="286"/>
    </location>
</feature>
<dbReference type="CDD" id="cd00293">
    <property type="entry name" value="USP-like"/>
    <property type="match status" value="1"/>
</dbReference>
<keyword evidence="4" id="KW-1185">Reference proteome</keyword>
<sequence length="288" mass="29865">MVTWRQGVVVGVDGSEEGYRALDWAAAAADRHAAPLTVVGAYAVALVAVPVGGVLDAATLHDGARHVVARATSRLGSRRPGGHEVVADVVPGAAAHVLVQHSRTADLVVVGRRGLGAVDRVLAGSVSSAVAAMAHGRVAVVPASAVGTTPRRVVVGVDVEDPGPELEAAFDEAAQLGAGVEVVHAVDPDLLGETLAAYEGWGDAWRAQADGAVRAGVARWSERYPRVRVTTRVEDGRPADVLLRALRPDDLVVVGGRSHRRVVGRLLRSVPDRLLRSAPCAVLIVHPA</sequence>
<dbReference type="Gene3D" id="3.40.50.620">
    <property type="entry name" value="HUPs"/>
    <property type="match status" value="2"/>
</dbReference>
<dbReference type="KEGG" id="xce:Xcel_0192"/>
<accession>D1BUJ0</accession>
<dbReference type="Pfam" id="PF00582">
    <property type="entry name" value="Usp"/>
    <property type="match status" value="2"/>
</dbReference>
<dbReference type="STRING" id="446471.Xcel_0192"/>
<dbReference type="Proteomes" id="UP000002255">
    <property type="component" value="Chromosome"/>
</dbReference>
<reference evidence="3 4" key="2">
    <citation type="journal article" date="2010" name="Stand. Genomic Sci.">
        <title>Complete genome sequence of Xylanimonas cellulosilytica type strain (XIL07).</title>
        <authorList>
            <person name="Foster B."/>
            <person name="Pukall R."/>
            <person name="Abt B."/>
            <person name="Nolan M."/>
            <person name="Glavina Del Rio T."/>
            <person name="Chen F."/>
            <person name="Lucas S."/>
            <person name="Tice H."/>
            <person name="Pitluck S."/>
            <person name="Cheng J.-F."/>
            <person name="Chertkov O."/>
            <person name="Brettin T."/>
            <person name="Han C."/>
            <person name="Detter J.C."/>
            <person name="Bruce D."/>
            <person name="Goodwin L."/>
            <person name="Ivanova N."/>
            <person name="Mavromatis K."/>
            <person name="Pati A."/>
            <person name="Mikhailova N."/>
            <person name="Chen A."/>
            <person name="Palaniappan K."/>
            <person name="Land M."/>
            <person name="Hauser L."/>
            <person name="Chang Y.-J."/>
            <person name="Jeffries C.D."/>
            <person name="Chain P."/>
            <person name="Rohde M."/>
            <person name="Goeker M."/>
            <person name="Bristow J."/>
            <person name="Eisen J.A."/>
            <person name="Markowitz V."/>
            <person name="Hugenholtz P."/>
            <person name="Kyrpides N.C."/>
            <person name="Klenk H.-P."/>
            <person name="Lapidus A."/>
        </authorList>
    </citation>
    <scope>NUCLEOTIDE SEQUENCE [LARGE SCALE GENOMIC DNA]</scope>
    <source>
        <strain evidence="4">DSM 15894 / CECT 5975 / LMG 20990 / XIL07</strain>
    </source>
</reference>
<dbReference type="SUPFAM" id="SSF52402">
    <property type="entry name" value="Adenine nucleotide alpha hydrolases-like"/>
    <property type="match status" value="2"/>
</dbReference>
<organism evidence="3 4">
    <name type="scientific">Xylanimonas cellulosilytica (strain DSM 15894 / JCM 12276 / CECT 5975 / KCTC 9989 / LMG 20990 / NBRC 107835 / XIL07)</name>
    <dbReference type="NCBI Taxonomy" id="446471"/>
    <lineage>
        <taxon>Bacteria</taxon>
        <taxon>Bacillati</taxon>
        <taxon>Actinomycetota</taxon>
        <taxon>Actinomycetes</taxon>
        <taxon>Micrococcales</taxon>
        <taxon>Promicromonosporaceae</taxon>
        <taxon>Xylanimonas</taxon>
    </lineage>
</organism>
<name>D1BUJ0_XYLCX</name>
<dbReference type="HOGENOM" id="CLU_049301_2_3_11"/>